<reference evidence="1 2" key="1">
    <citation type="submission" date="2019-10" db="EMBL/GenBank/DDBJ databases">
        <title>Nocardia macrotermitis sp. nov. and Nocardia aurantia sp. nov., isolated from the gut of fungus growing-termite Macrotermes natalensis.</title>
        <authorList>
            <person name="Benndorf R."/>
            <person name="Schwitalla J."/>
            <person name="Martin K."/>
            <person name="De Beer W."/>
            <person name="Kaster A.-K."/>
            <person name="Vollmers J."/>
            <person name="Poulsen M."/>
            <person name="Beemelmanns C."/>
        </authorList>
    </citation>
    <scope>NUCLEOTIDE SEQUENCE [LARGE SCALE GENOMIC DNA]</scope>
    <source>
        <strain evidence="1 2">RB56</strain>
    </source>
</reference>
<comment type="caution">
    <text evidence="1">The sequence shown here is derived from an EMBL/GenBank/DDBJ whole genome shotgun (WGS) entry which is preliminary data.</text>
</comment>
<evidence type="ECO:0000313" key="1">
    <source>
        <dbReference type="EMBL" id="MQY26000.1"/>
    </source>
</evidence>
<protein>
    <recommendedName>
        <fullName evidence="3">DUF4143 domain-containing protein</fullName>
    </recommendedName>
</protein>
<dbReference type="EMBL" id="WEGI01000003">
    <property type="protein sequence ID" value="MQY26000.1"/>
    <property type="molecule type" value="Genomic_DNA"/>
</dbReference>
<evidence type="ECO:0000313" key="2">
    <source>
        <dbReference type="Proteomes" id="UP000431401"/>
    </source>
</evidence>
<organism evidence="1 2">
    <name type="scientific">Nocardia aurantia</name>
    <dbReference type="NCBI Taxonomy" id="2585199"/>
    <lineage>
        <taxon>Bacteria</taxon>
        <taxon>Bacillati</taxon>
        <taxon>Actinomycetota</taxon>
        <taxon>Actinomycetes</taxon>
        <taxon>Mycobacteriales</taxon>
        <taxon>Nocardiaceae</taxon>
        <taxon>Nocardia</taxon>
    </lineage>
</organism>
<name>A0A7K0DJL7_9NOCA</name>
<gene>
    <name evidence="1" type="ORF">NRB56_15590</name>
</gene>
<evidence type="ECO:0008006" key="3">
    <source>
        <dbReference type="Google" id="ProtNLM"/>
    </source>
</evidence>
<dbReference type="AlphaFoldDB" id="A0A7K0DJL7"/>
<dbReference type="Proteomes" id="UP000431401">
    <property type="component" value="Unassembled WGS sequence"/>
</dbReference>
<keyword evidence="2" id="KW-1185">Reference proteome</keyword>
<accession>A0A7K0DJL7</accession>
<proteinExistence type="predicted"/>
<sequence>MSGTVAAIEVKASGTVTDRDFDGLRLLRDKLGSDFAGGAVVNLGQRSYTYEDKRHVLPLDRLWNPVPAVA</sequence>